<dbReference type="Pfam" id="PF19266">
    <property type="entry name" value="CIS_tube"/>
    <property type="match status" value="1"/>
</dbReference>
<feature type="compositionally biased region" description="Low complexity" evidence="1">
    <location>
        <begin position="196"/>
        <end position="208"/>
    </location>
</feature>
<dbReference type="RefSeq" id="WP_169260957.1">
    <property type="nucleotide sequence ID" value="NZ_WTVQ01000021.1"/>
</dbReference>
<dbReference type="EMBL" id="WTVQ01000021">
    <property type="protein sequence ID" value="NMG75804.1"/>
    <property type="molecule type" value="Genomic_DNA"/>
</dbReference>
<sequence length="239" mass="25941">MPAMQIARAKLIPMNGDQVETDESKHIEVQFNPATLRVTLSNTLKADNKGGSGGSGAAAQYVDKSESTLAVELVFDTSIAAQLGSDSREDRETLAANTDVRTLTRRIAEGFMKPQDADSKRPKAPKRCRFQWGSFQFTGMLSSYSETLDFFAPEGIPLRATLALTFKEDRYQFAMDPSVQAAERARPAFAPGGDGQNAASASQSAGQNPRDWRGVADLNRLDNPRFTPLGGLLIPLGDR</sequence>
<evidence type="ECO:0000256" key="1">
    <source>
        <dbReference type="SAM" id="MobiDB-lite"/>
    </source>
</evidence>
<feature type="domain" description="Contractile injection system tube protein N-terminal" evidence="2">
    <location>
        <begin position="6"/>
        <end position="170"/>
    </location>
</feature>
<evidence type="ECO:0000259" key="2">
    <source>
        <dbReference type="Pfam" id="PF19266"/>
    </source>
</evidence>
<feature type="region of interest" description="Disordered" evidence="1">
    <location>
        <begin position="187"/>
        <end position="215"/>
    </location>
</feature>
<proteinExistence type="predicted"/>
<protein>
    <recommendedName>
        <fullName evidence="2">Contractile injection system tube protein N-terminal domain-containing protein</fullName>
    </recommendedName>
</protein>
<dbReference type="Proteomes" id="UP000648984">
    <property type="component" value="Unassembled WGS sequence"/>
</dbReference>
<evidence type="ECO:0000313" key="4">
    <source>
        <dbReference type="Proteomes" id="UP000648984"/>
    </source>
</evidence>
<reference evidence="3 4" key="1">
    <citation type="submission" date="2019-12" db="EMBL/GenBank/DDBJ databases">
        <title>Comparative genomics gives insights into the taxonomy of the Azoarcus-Aromatoleum group and reveals separate origins of nif in the plant-associated Azoarcus and non-plant-associated Aromatoleum sub-groups.</title>
        <authorList>
            <person name="Lafos M."/>
            <person name="Maluk M."/>
            <person name="Batista M."/>
            <person name="Junghare M."/>
            <person name="Carmona M."/>
            <person name="Faoro H."/>
            <person name="Cruz L.M."/>
            <person name="Battistoni F."/>
            <person name="De Souza E."/>
            <person name="Pedrosa F."/>
            <person name="Chen W.-M."/>
            <person name="Poole P.S."/>
            <person name="Dixon R.A."/>
            <person name="James E.K."/>
        </authorList>
    </citation>
    <scope>NUCLEOTIDE SEQUENCE [LARGE SCALE GENOMIC DNA]</scope>
    <source>
        <strain evidence="3 4">22Lin</strain>
    </source>
</reference>
<dbReference type="InterPro" id="IPR045361">
    <property type="entry name" value="CIS_tube_prot_N"/>
</dbReference>
<name>A0ABX1QBQ0_9RHOO</name>
<gene>
    <name evidence="3" type="ORF">GPA25_13635</name>
</gene>
<comment type="caution">
    <text evidence="3">The sequence shown here is derived from an EMBL/GenBank/DDBJ whole genome shotgun (WGS) entry which is preliminary data.</text>
</comment>
<keyword evidence="4" id="KW-1185">Reference proteome</keyword>
<organism evidence="3 4">
    <name type="scientific">Aromatoleum diolicum</name>
    <dbReference type="NCBI Taxonomy" id="75796"/>
    <lineage>
        <taxon>Bacteria</taxon>
        <taxon>Pseudomonadati</taxon>
        <taxon>Pseudomonadota</taxon>
        <taxon>Betaproteobacteria</taxon>
        <taxon>Rhodocyclales</taxon>
        <taxon>Rhodocyclaceae</taxon>
        <taxon>Aromatoleum</taxon>
    </lineage>
</organism>
<evidence type="ECO:0000313" key="3">
    <source>
        <dbReference type="EMBL" id="NMG75804.1"/>
    </source>
</evidence>
<accession>A0ABX1QBQ0</accession>